<evidence type="ECO:0000256" key="4">
    <source>
        <dbReference type="ARBA" id="ARBA00022989"/>
    </source>
</evidence>
<dbReference type="InterPro" id="IPR029723">
    <property type="entry name" value="GPR137"/>
</dbReference>
<dbReference type="Proteomes" id="UP000283509">
    <property type="component" value="Unassembled WGS sequence"/>
</dbReference>
<evidence type="ECO:0000313" key="9">
    <source>
        <dbReference type="Proteomes" id="UP000283509"/>
    </source>
</evidence>
<protein>
    <submittedName>
        <fullName evidence="8">Uncharacterized protein</fullName>
    </submittedName>
</protein>
<organism evidence="8 9">
    <name type="scientific">Penaeus vannamei</name>
    <name type="common">Whiteleg shrimp</name>
    <name type="synonym">Litopenaeus vannamei</name>
    <dbReference type="NCBI Taxonomy" id="6689"/>
    <lineage>
        <taxon>Eukaryota</taxon>
        <taxon>Metazoa</taxon>
        <taxon>Ecdysozoa</taxon>
        <taxon>Arthropoda</taxon>
        <taxon>Crustacea</taxon>
        <taxon>Multicrustacea</taxon>
        <taxon>Malacostraca</taxon>
        <taxon>Eumalacostraca</taxon>
        <taxon>Eucarida</taxon>
        <taxon>Decapoda</taxon>
        <taxon>Dendrobranchiata</taxon>
        <taxon>Penaeoidea</taxon>
        <taxon>Penaeidae</taxon>
        <taxon>Penaeus</taxon>
    </lineage>
</organism>
<evidence type="ECO:0000256" key="7">
    <source>
        <dbReference type="SAM" id="Phobius"/>
    </source>
</evidence>
<reference evidence="8 9" key="1">
    <citation type="submission" date="2018-04" db="EMBL/GenBank/DDBJ databases">
        <authorList>
            <person name="Zhang X."/>
            <person name="Yuan J."/>
            <person name="Li F."/>
            <person name="Xiang J."/>
        </authorList>
    </citation>
    <scope>NUCLEOTIDE SEQUENCE [LARGE SCALE GENOMIC DNA]</scope>
    <source>
        <tissue evidence="8">Muscle</tissue>
    </source>
</reference>
<feature type="transmembrane region" description="Helical" evidence="7">
    <location>
        <begin position="97"/>
        <end position="121"/>
    </location>
</feature>
<gene>
    <name evidence="8" type="ORF">C7M84_016566</name>
</gene>
<evidence type="ECO:0000256" key="6">
    <source>
        <dbReference type="ARBA" id="ARBA00023228"/>
    </source>
</evidence>
<dbReference type="GO" id="GO:1904263">
    <property type="term" value="P:positive regulation of TORC1 signaling"/>
    <property type="evidence" value="ECO:0007669"/>
    <property type="project" value="TreeGrafter"/>
</dbReference>
<keyword evidence="9" id="KW-1185">Reference proteome</keyword>
<dbReference type="EMBL" id="QCYY01003083">
    <property type="protein sequence ID" value="ROT65454.1"/>
    <property type="molecule type" value="Genomic_DNA"/>
</dbReference>
<proteinExistence type="predicted"/>
<keyword evidence="3 7" id="KW-0812">Transmembrane</keyword>
<evidence type="ECO:0000256" key="5">
    <source>
        <dbReference type="ARBA" id="ARBA00023136"/>
    </source>
</evidence>
<feature type="transmembrane region" description="Helical" evidence="7">
    <location>
        <begin position="53"/>
        <end position="76"/>
    </location>
</feature>
<evidence type="ECO:0000313" key="8">
    <source>
        <dbReference type="EMBL" id="ROT65454.1"/>
    </source>
</evidence>
<dbReference type="GO" id="GO:0012505">
    <property type="term" value="C:endomembrane system"/>
    <property type="evidence" value="ECO:0007669"/>
    <property type="project" value="UniProtKB-SubCell"/>
</dbReference>
<evidence type="ECO:0000256" key="2">
    <source>
        <dbReference type="ARBA" id="ARBA00004656"/>
    </source>
</evidence>
<evidence type="ECO:0000256" key="3">
    <source>
        <dbReference type="ARBA" id="ARBA00022692"/>
    </source>
</evidence>
<dbReference type="PANTHER" id="PTHR15146">
    <property type="entry name" value="INTEGRAL MEMBRANE PROTEIN GPR137"/>
    <property type="match status" value="1"/>
</dbReference>
<evidence type="ECO:0000256" key="1">
    <source>
        <dbReference type="ARBA" id="ARBA00004127"/>
    </source>
</evidence>
<name>A0A3R7SL54_PENVA</name>
<keyword evidence="4 7" id="KW-1133">Transmembrane helix</keyword>
<comment type="subcellular location">
    <subcellularLocation>
        <location evidence="1">Endomembrane system</location>
        <topology evidence="1">Multi-pass membrane protein</topology>
    </subcellularLocation>
    <subcellularLocation>
        <location evidence="2">Lysosome membrane</location>
    </subcellularLocation>
</comment>
<reference evidence="8 9" key="2">
    <citation type="submission" date="2019-01" db="EMBL/GenBank/DDBJ databases">
        <title>The decoding of complex shrimp genome reveals the adaptation for benthos swimmer, frequently molting mechanism and breeding impact on genome.</title>
        <authorList>
            <person name="Sun Y."/>
            <person name="Gao Y."/>
            <person name="Yu Y."/>
        </authorList>
    </citation>
    <scope>NUCLEOTIDE SEQUENCE [LARGE SCALE GENOMIC DNA]</scope>
    <source>
        <tissue evidence="8">Muscle</tissue>
    </source>
</reference>
<feature type="transmembrane region" description="Helical" evidence="7">
    <location>
        <begin position="141"/>
        <end position="165"/>
    </location>
</feature>
<dbReference type="AlphaFoldDB" id="A0A3R7SL54"/>
<accession>A0A3R7SL54</accession>
<dbReference type="PANTHER" id="PTHR15146:SF3">
    <property type="entry name" value="THH1_TOM1_TOM3 DOMAIN-CONTAINING PROTEIN"/>
    <property type="match status" value="1"/>
</dbReference>
<keyword evidence="5 7" id="KW-0472">Membrane</keyword>
<dbReference type="STRING" id="6689.A0A3R7SL54"/>
<dbReference type="OrthoDB" id="192544at2759"/>
<sequence length="264" mass="29116">MVVSANLVVLVTNLACAILIKKAENSMPALSASAVPSPKLIVSQLTGSVPYVIYVRVFVNGIMFIAMAAALAYLIVQVAKTAEVRLLLETEDMTQAGARSVGILLVSLYLCRTIANVLALIPCVEWVYDTDQVDLLSDSEYGYYTFITVQILWEYLPTLASVVFFRVKKPMLLSYPPILEPLSRSAGMRASESEEDGGFSNHYLHPHISFQQASDTWFGNSSGGLVDSHNLSPTRGGTHHNAAHSPAHRFLYRYMGYRNYTESQ</sequence>
<dbReference type="GO" id="GO:0005765">
    <property type="term" value="C:lysosomal membrane"/>
    <property type="evidence" value="ECO:0007669"/>
    <property type="project" value="UniProtKB-SubCell"/>
</dbReference>
<comment type="caution">
    <text evidence="8">The sequence shown here is derived from an EMBL/GenBank/DDBJ whole genome shotgun (WGS) entry which is preliminary data.</text>
</comment>
<keyword evidence="6" id="KW-0458">Lysosome</keyword>